<keyword evidence="1" id="KW-0732">Signal</keyword>
<dbReference type="Proteomes" id="UP001530293">
    <property type="component" value="Unassembled WGS sequence"/>
</dbReference>
<sequence>MVAFSSYFMLPIAASLIFSAEAGYAPNDAPELPKGFCPKSTGTITSTTGECMCNWQHKDGCVGSKCQYQMGLSWYHYSCEDCKCVAEPSS</sequence>
<dbReference type="AlphaFoldDB" id="A0ABD3N8B9"/>
<protein>
    <submittedName>
        <fullName evidence="2">Uncharacterized protein</fullName>
    </submittedName>
</protein>
<evidence type="ECO:0000313" key="3">
    <source>
        <dbReference type="Proteomes" id="UP001530293"/>
    </source>
</evidence>
<keyword evidence="3" id="KW-1185">Reference proteome</keyword>
<organism evidence="2 3">
    <name type="scientific">Discostella pseudostelligera</name>
    <dbReference type="NCBI Taxonomy" id="259834"/>
    <lineage>
        <taxon>Eukaryota</taxon>
        <taxon>Sar</taxon>
        <taxon>Stramenopiles</taxon>
        <taxon>Ochrophyta</taxon>
        <taxon>Bacillariophyta</taxon>
        <taxon>Coscinodiscophyceae</taxon>
        <taxon>Thalassiosirophycidae</taxon>
        <taxon>Stephanodiscales</taxon>
        <taxon>Stephanodiscaceae</taxon>
        <taxon>Discostella</taxon>
    </lineage>
</organism>
<accession>A0ABD3N8B9</accession>
<evidence type="ECO:0000256" key="1">
    <source>
        <dbReference type="SAM" id="SignalP"/>
    </source>
</evidence>
<comment type="caution">
    <text evidence="2">The sequence shown here is derived from an EMBL/GenBank/DDBJ whole genome shotgun (WGS) entry which is preliminary data.</text>
</comment>
<feature type="signal peptide" evidence="1">
    <location>
        <begin position="1"/>
        <end position="22"/>
    </location>
</feature>
<dbReference type="EMBL" id="JALLBG020000013">
    <property type="protein sequence ID" value="KAL3772288.1"/>
    <property type="molecule type" value="Genomic_DNA"/>
</dbReference>
<gene>
    <name evidence="2" type="ORF">ACHAWU_005339</name>
</gene>
<reference evidence="2 3" key="1">
    <citation type="submission" date="2024-10" db="EMBL/GenBank/DDBJ databases">
        <title>Updated reference genomes for cyclostephanoid diatoms.</title>
        <authorList>
            <person name="Roberts W.R."/>
            <person name="Alverson A.J."/>
        </authorList>
    </citation>
    <scope>NUCLEOTIDE SEQUENCE [LARGE SCALE GENOMIC DNA]</scope>
    <source>
        <strain evidence="2 3">AJA232-27</strain>
    </source>
</reference>
<evidence type="ECO:0000313" key="2">
    <source>
        <dbReference type="EMBL" id="KAL3772288.1"/>
    </source>
</evidence>
<name>A0ABD3N8B9_9STRA</name>
<proteinExistence type="predicted"/>
<feature type="chain" id="PRO_5044868123" evidence="1">
    <location>
        <begin position="23"/>
        <end position="90"/>
    </location>
</feature>